<accession>A0A3M7S567</accession>
<organism evidence="5 6">
    <name type="scientific">Brachionus plicatilis</name>
    <name type="common">Marine rotifer</name>
    <name type="synonym">Brachionus muelleri</name>
    <dbReference type="NCBI Taxonomy" id="10195"/>
    <lineage>
        <taxon>Eukaryota</taxon>
        <taxon>Metazoa</taxon>
        <taxon>Spiralia</taxon>
        <taxon>Gnathifera</taxon>
        <taxon>Rotifera</taxon>
        <taxon>Eurotatoria</taxon>
        <taxon>Monogononta</taxon>
        <taxon>Pseudotrocha</taxon>
        <taxon>Ploima</taxon>
        <taxon>Brachionidae</taxon>
        <taxon>Brachionus</taxon>
    </lineage>
</organism>
<keyword evidence="2" id="KW-0732">Signal</keyword>
<sequence>MYAQLLISIDLENNTINSIEENSFCELKFIKLLKLSHNNLKSTSLYCLENLRFLYLSNVEYDGEIDQKKIGNPTSALLLDLSHNKIKKISLEKMARLKRLYLSSNELNDLTLDTIRAFPDLTELYISKNKFSEQVLKKFNILKNLTYLYLSNNYLSKISSSDLEENKKLYRLEVDHNQIEYVRFPSLENMGIVNLGNNKLRQINEESFSNLIYLDELYIDSNKIEKIHAKAFKFNELLFKLDLSNNFLTTTPDIRMLSFLRILNLNNNKIAILPNNPFERYQWVKINIFSKITIDLRNNNISSYSSKSFCAQGTCSLGYLGFELLLDDINQMDKCLLSQLGSDGNSKIESSLQPSCEHLLMAKYKNIHLNGDMSQCQNVSIDLEKECYSNSKFKCPKNEELVRYSTWITGDPHLYSYKNKYELCSTGQDAVCFQYGDFQLLCSDSLAGGSNQLATVLVKVKFIYQVSESVSVTYEANSTSFPDFFDNGKTIINKNVDNVAVLSNTKDGMKAIYVPKANTHIFISRWNSYYSISLRSTHETYSQSTGYLYEGCRLQDQMNAGIKKENFECDSECSNIEISAVDENFPDEVIRDACLFDCHEIGTNSTAMIKTMVENIKTFILSDSNTNAESSLTRITATITSQTKSDTTKENKGIHLIENKLLRFCMFFLTIYIFY</sequence>
<comment type="caution">
    <text evidence="5">The sequence shown here is derived from an EMBL/GenBank/DDBJ whole genome shotgun (WGS) entry which is preliminary data.</text>
</comment>
<proteinExistence type="predicted"/>
<dbReference type="InterPro" id="IPR003591">
    <property type="entry name" value="Leu-rich_rpt_typical-subtyp"/>
</dbReference>
<dbReference type="Gene3D" id="3.40.1000.10">
    <property type="entry name" value="Mog1/PsbP, alpha/beta/alpha sandwich"/>
    <property type="match status" value="1"/>
</dbReference>
<evidence type="ECO:0000256" key="2">
    <source>
        <dbReference type="ARBA" id="ARBA00022729"/>
    </source>
</evidence>
<dbReference type="GO" id="GO:0031012">
    <property type="term" value="C:extracellular matrix"/>
    <property type="evidence" value="ECO:0007669"/>
    <property type="project" value="TreeGrafter"/>
</dbReference>
<reference evidence="5 6" key="1">
    <citation type="journal article" date="2018" name="Sci. Rep.">
        <title>Genomic signatures of local adaptation to the degree of environmental predictability in rotifers.</title>
        <authorList>
            <person name="Franch-Gras L."/>
            <person name="Hahn C."/>
            <person name="Garcia-Roger E.M."/>
            <person name="Carmona M.J."/>
            <person name="Serra M."/>
            <person name="Gomez A."/>
        </authorList>
    </citation>
    <scope>NUCLEOTIDE SEQUENCE [LARGE SCALE GENOMIC DNA]</scope>
    <source>
        <strain evidence="5">HYR1</strain>
    </source>
</reference>
<evidence type="ECO:0000313" key="6">
    <source>
        <dbReference type="Proteomes" id="UP000276133"/>
    </source>
</evidence>
<evidence type="ECO:0000256" key="3">
    <source>
        <dbReference type="ARBA" id="ARBA00022737"/>
    </source>
</evidence>
<dbReference type="Pfam" id="PF06534">
    <property type="entry name" value="RGM_C"/>
    <property type="match status" value="1"/>
</dbReference>
<dbReference type="SMART" id="SM00369">
    <property type="entry name" value="LRR_TYP"/>
    <property type="match status" value="5"/>
</dbReference>
<dbReference type="SUPFAM" id="SSF52058">
    <property type="entry name" value="L domain-like"/>
    <property type="match status" value="1"/>
</dbReference>
<dbReference type="Proteomes" id="UP000276133">
    <property type="component" value="Unassembled WGS sequence"/>
</dbReference>
<keyword evidence="3" id="KW-0677">Repeat</keyword>
<gene>
    <name evidence="5" type="ORF">BpHYR1_007832</name>
</gene>
<dbReference type="PANTHER" id="PTHR24373:SF370">
    <property type="entry name" value="FISH-LIPS, ISOFORM E"/>
    <property type="match status" value="1"/>
</dbReference>
<dbReference type="InterPro" id="IPR009496">
    <property type="entry name" value="RGM_C"/>
</dbReference>
<dbReference type="PROSITE" id="PS51450">
    <property type="entry name" value="LRR"/>
    <property type="match status" value="2"/>
</dbReference>
<feature type="domain" description="Repulsive guidance molecule C-terminal" evidence="4">
    <location>
        <begin position="409"/>
        <end position="597"/>
    </location>
</feature>
<evidence type="ECO:0000313" key="5">
    <source>
        <dbReference type="EMBL" id="RNA30956.1"/>
    </source>
</evidence>
<dbReference type="AlphaFoldDB" id="A0A3M7S567"/>
<dbReference type="STRING" id="10195.A0A3M7S567"/>
<dbReference type="InterPro" id="IPR032675">
    <property type="entry name" value="LRR_dom_sf"/>
</dbReference>
<dbReference type="InterPro" id="IPR050328">
    <property type="entry name" value="Dev_Immune_Receptor"/>
</dbReference>
<keyword evidence="6" id="KW-1185">Reference proteome</keyword>
<dbReference type="OrthoDB" id="676979at2759"/>
<protein>
    <submittedName>
        <fullName evidence="5">Slit-like protein</fullName>
    </submittedName>
</protein>
<dbReference type="Pfam" id="PF13855">
    <property type="entry name" value="LRR_8"/>
    <property type="match status" value="2"/>
</dbReference>
<dbReference type="PANTHER" id="PTHR24373">
    <property type="entry name" value="SLIT RELATED LEUCINE-RICH REPEAT NEURONAL PROTEIN"/>
    <property type="match status" value="1"/>
</dbReference>
<evidence type="ECO:0000259" key="4">
    <source>
        <dbReference type="Pfam" id="PF06534"/>
    </source>
</evidence>
<evidence type="ECO:0000256" key="1">
    <source>
        <dbReference type="ARBA" id="ARBA00022614"/>
    </source>
</evidence>
<keyword evidence="1" id="KW-0433">Leucine-rich repeat</keyword>
<name>A0A3M7S567_BRAPC</name>
<dbReference type="EMBL" id="REGN01002009">
    <property type="protein sequence ID" value="RNA30956.1"/>
    <property type="molecule type" value="Genomic_DNA"/>
</dbReference>
<dbReference type="GO" id="GO:0005615">
    <property type="term" value="C:extracellular space"/>
    <property type="evidence" value="ECO:0007669"/>
    <property type="project" value="TreeGrafter"/>
</dbReference>
<dbReference type="Gene3D" id="3.80.10.10">
    <property type="entry name" value="Ribonuclease Inhibitor"/>
    <property type="match status" value="2"/>
</dbReference>
<dbReference type="InterPro" id="IPR001611">
    <property type="entry name" value="Leu-rich_rpt"/>
</dbReference>